<protein>
    <submittedName>
        <fullName evidence="2">Uncharacterized protein</fullName>
    </submittedName>
</protein>
<organism evidence="2 3">
    <name type="scientific">Undibacterium curvum</name>
    <dbReference type="NCBI Taxonomy" id="2762294"/>
    <lineage>
        <taxon>Bacteria</taxon>
        <taxon>Pseudomonadati</taxon>
        <taxon>Pseudomonadota</taxon>
        <taxon>Betaproteobacteria</taxon>
        <taxon>Burkholderiales</taxon>
        <taxon>Oxalobacteraceae</taxon>
        <taxon>Undibacterium</taxon>
    </lineage>
</organism>
<dbReference type="RefSeq" id="WP_186904268.1">
    <property type="nucleotide sequence ID" value="NZ_JACOGD010000006.1"/>
</dbReference>
<dbReference type="EMBL" id="JACOGD010000006">
    <property type="protein sequence ID" value="MBC3932640.1"/>
    <property type="molecule type" value="Genomic_DNA"/>
</dbReference>
<reference evidence="2 3" key="1">
    <citation type="submission" date="2020-08" db="EMBL/GenBank/DDBJ databases">
        <title>Novel species isolated from subtropical streams in China.</title>
        <authorList>
            <person name="Lu H."/>
        </authorList>
    </citation>
    <scope>NUCLEOTIDE SEQUENCE [LARGE SCALE GENOMIC DNA]</scope>
    <source>
        <strain evidence="2 3">CY22W</strain>
    </source>
</reference>
<comment type="caution">
    <text evidence="2">The sequence shown here is derived from an EMBL/GenBank/DDBJ whole genome shotgun (WGS) entry which is preliminary data.</text>
</comment>
<keyword evidence="3" id="KW-1185">Reference proteome</keyword>
<keyword evidence="1" id="KW-1133">Transmembrane helix</keyword>
<sequence>MIYHGYLYDSILRAIPELAEVAPARYPALLEAAQQTAFNSQRRHWWAVASGAIYILAFVAFMYDSKTFGALTMVTLSFLLQFLADYLYLRTLRPAVLALLDKEQLSASGGVQHA</sequence>
<keyword evidence="1" id="KW-0812">Transmembrane</keyword>
<keyword evidence="1" id="KW-0472">Membrane</keyword>
<name>A0ABR7A6X1_9BURK</name>
<feature type="transmembrane region" description="Helical" evidence="1">
    <location>
        <begin position="69"/>
        <end position="89"/>
    </location>
</feature>
<accession>A0ABR7A6X1</accession>
<evidence type="ECO:0000313" key="2">
    <source>
        <dbReference type="EMBL" id="MBC3932640.1"/>
    </source>
</evidence>
<evidence type="ECO:0000256" key="1">
    <source>
        <dbReference type="SAM" id="Phobius"/>
    </source>
</evidence>
<proteinExistence type="predicted"/>
<gene>
    <name evidence="2" type="ORF">H8K43_13205</name>
</gene>
<evidence type="ECO:0000313" key="3">
    <source>
        <dbReference type="Proteomes" id="UP000654304"/>
    </source>
</evidence>
<feature type="transmembrane region" description="Helical" evidence="1">
    <location>
        <begin position="45"/>
        <end position="63"/>
    </location>
</feature>
<dbReference type="Proteomes" id="UP000654304">
    <property type="component" value="Unassembled WGS sequence"/>
</dbReference>